<proteinExistence type="predicted"/>
<sequence>MHFLSITRHADRVGTTFQCLCNDSLYYSDPLFLECQQCHLTCKTCKGSSETNCLSCDTTYRQLIISRCNCYPGYYSTGQLQCQQCHYTCLTCYSADEDGCTSCLSAKNRVLKATKCVCKENTMEASNTDAMCSNCSYRCSSCNIAADHCTTCPDQSYREIGTNNSCACPAYYYDQPDNPICIKCYNTCYACKGQKNTECTACNPLSKRELNMNGECVCMSKYYDTGIQECSICSTDCLDCITSPTNCTSCNPEKYLLGNSCQCKTKLQGSFLTTYFVESKNQCLNCHYSCLSCSGPLVNQCLSCLNSEQRTLIGTSCICTANYFDNGFPNCKQCDFRCYECTTFSTLCTSCPQSTLRTYNSLNSSCDCPNTYYDDGVNPVCQKCDYSCSTCKIMSSRCESCQLNTYRVYDSLLFTCLCDTHYYDSGIPVCQQCHYSCLLCNTYGADSCISCQPQAISFRVLNRNVCECLLGYYDDGYSLNCQQCFYKCQNCINSPTYIHLDQNQCLCNTGYFENGSKQLQQMQFKLLQLHFQFQIMQLNTNTNTCQCQAGTTEIDGLGQQCNQNCQTCSNTPTNCTSCGVMKFLSNSKCACIDGTYLVDADNQCYSCDSTCETCFGNGSFCQSCISDKNRILDNATHTCICKAGYYEDTVNKSCIQCYQTCLTCFGISTYCTQCDQTLNLTLNDQNRCVCKSGFFFNLITQQCEACHVSCSECLIQTQCLTCELITRYLDNDTSQCVCKNGFYEANQKQCLQCHSSCKTCQVQSNLMSNLFLQMNTCPCIDGYYDVGIEICQKCSDICKTCQTNSTKCYSCYPNHHRVLNQNTCTCSPGYFDNGQQLCEKCSNSCQTCKNQRDYCTSCDVNQSRLDQSIIHKCPCVSDFYQDSNETCQKCHIKCSGCAYERDNCLSCKFVYGSNRLTISNQCNCKDGYYDDNIQIICKKCNNRCKTCENDSNNCLSCLGNLKINPPNCFCMNGYFETDQLNCEPCDIKCDTCKTQASNCITCREGRINEKCDCEEGYYDGEQPLCLECDFQCQTCSKSANNCLTCKGDRSQIPLCRCQDGYYDDFQSLNCLKCGYTCKTCTLDKCLSCNGNRILSDEMSCDPPPNSVSSLLTPWCSNCEVAVLKIYLSDDLKSILVLFDFPINPNFFSSYLTSNACFNILKQTTLSKLGMNPQCNIDPNNTKQLILNFGHNPTITVGDQIEFLENSFGHNNCNGKLQYFIFNTLEQPSNPFAPLIKYNVPTYLLNSCEENIILIQSKLYDGLRSFISVQWSFIVKGQSGNADLNNFVQELTNFQQLDLTIPEKTLTLSSNISLFVEVENFVSKKSVFEISIQTHNGQFPTIFQKFKQSYYPFESIKMVFTIKKKSCMENSQVSNNNSQYQINFYEVDRNDSRSRPSNFKFDQLISSDLLELNIERYSLTAYTTYTFQLTVSDSSIQYYSEQNTTISILSGGILCQFNGTKRLQNYQSATNIYILCKDLDVQYDWNEDPELKIQVSCLELTSQGECKDSQKRKLQYNSTETSQKFPKATFQPYTIQSWNVIATKNSLTYSYTINIVYLDYDFKILDIDYNSGYLVRPVNNYEDLYFTFNIPFQERQYLLQYSIAIIYDYQLISLLQPQYFEYSFQLYDYYQQFNKGNKFNLKFLAQFTNDIIPNQEDLILFLNQPPICNLKILEENVYAIEP</sequence>
<feature type="domain" description="EGF-like" evidence="1">
    <location>
        <begin position="712"/>
        <end position="751"/>
    </location>
</feature>
<dbReference type="HOGENOM" id="CLU_000518_1_0_1"/>
<dbReference type="OrthoDB" id="302455at2759"/>
<evidence type="ECO:0000259" key="1">
    <source>
        <dbReference type="SMART" id="SM00181"/>
    </source>
</evidence>
<feature type="domain" description="EGF-like" evidence="1">
    <location>
        <begin position="991"/>
        <end position="1026"/>
    </location>
</feature>
<dbReference type="InParanoid" id="A0CUU2"/>
<dbReference type="KEGG" id="ptm:GSPATT00039013001"/>
<dbReference type="SMART" id="SM00181">
    <property type="entry name" value="EGF"/>
    <property type="match status" value="15"/>
</dbReference>
<dbReference type="OMA" id="NCKTCKE"/>
<feature type="domain" description="EGF-like" evidence="1">
    <location>
        <begin position="793"/>
        <end position="839"/>
    </location>
</feature>
<dbReference type="SUPFAM" id="SSF57184">
    <property type="entry name" value="Growth factor receptor domain"/>
    <property type="match status" value="9"/>
</dbReference>
<dbReference type="eggNOG" id="KOG3525">
    <property type="taxonomic scope" value="Eukaryota"/>
</dbReference>
<feature type="domain" description="EGF-like" evidence="1">
    <location>
        <begin position="229"/>
        <end position="262"/>
    </location>
</feature>
<feature type="domain" description="EGF-like" evidence="1">
    <location>
        <begin position="896"/>
        <end position="938"/>
    </location>
</feature>
<dbReference type="InterPro" id="IPR006212">
    <property type="entry name" value="Furin_repeat"/>
</dbReference>
<feature type="domain" description="EGF-like" evidence="1">
    <location>
        <begin position="663"/>
        <end position="704"/>
    </location>
</feature>
<feature type="domain" description="EGF-like" evidence="1">
    <location>
        <begin position="439"/>
        <end position="482"/>
    </location>
</feature>
<feature type="domain" description="EGF-like" evidence="1">
    <location>
        <begin position="752"/>
        <end position="792"/>
    </location>
</feature>
<feature type="domain" description="EGF-like" evidence="1">
    <location>
        <begin position="946"/>
        <end position="983"/>
    </location>
</feature>
<protein>
    <recommendedName>
        <fullName evidence="1">EGF-like domain-containing protein</fullName>
    </recommendedName>
</protein>
<dbReference type="RefSeq" id="XP_001441956.1">
    <property type="nucleotide sequence ID" value="XM_001441919.1"/>
</dbReference>
<feature type="domain" description="EGF-like" evidence="1">
    <location>
        <begin position="613"/>
        <end position="655"/>
    </location>
</feature>
<dbReference type="Proteomes" id="UP000000600">
    <property type="component" value="Unassembled WGS sequence"/>
</dbReference>
<organism evidence="2 3">
    <name type="scientific">Paramecium tetraurelia</name>
    <dbReference type="NCBI Taxonomy" id="5888"/>
    <lineage>
        <taxon>Eukaryota</taxon>
        <taxon>Sar</taxon>
        <taxon>Alveolata</taxon>
        <taxon>Ciliophora</taxon>
        <taxon>Intramacronucleata</taxon>
        <taxon>Oligohymenophorea</taxon>
        <taxon>Peniculida</taxon>
        <taxon>Parameciidae</taxon>
        <taxon>Paramecium</taxon>
    </lineage>
</organism>
<dbReference type="GeneID" id="5027741"/>
<dbReference type="Gene3D" id="2.10.220.10">
    <property type="entry name" value="Hormone Receptor, Insulin-like Growth Factor Receptor 1, Chain A, domain 2"/>
    <property type="match status" value="8"/>
</dbReference>
<feature type="domain" description="EGF-like" evidence="1">
    <location>
        <begin position="1034"/>
        <end position="1071"/>
    </location>
</feature>
<dbReference type="InterPro" id="IPR000742">
    <property type="entry name" value="EGF"/>
</dbReference>
<dbReference type="EMBL" id="CT868188">
    <property type="protein sequence ID" value="CAK74559.1"/>
    <property type="molecule type" value="Genomic_DNA"/>
</dbReference>
<keyword evidence="3" id="KW-1185">Reference proteome</keyword>
<dbReference type="PANTHER" id="PTHR15332:SF175">
    <property type="entry name" value="PROPROTEIN CONVERTASE SUBTILISIN_KEXIN TYPE 5-LIKE"/>
    <property type="match status" value="1"/>
</dbReference>
<feature type="domain" description="EGF-like" evidence="1">
    <location>
        <begin position="390"/>
        <end position="431"/>
    </location>
</feature>
<evidence type="ECO:0000313" key="2">
    <source>
        <dbReference type="EMBL" id="CAK74559.1"/>
    </source>
</evidence>
<dbReference type="SMART" id="SM00261">
    <property type="entry name" value="FU"/>
    <property type="match status" value="20"/>
</dbReference>
<feature type="domain" description="EGF-like" evidence="1">
    <location>
        <begin position="340"/>
        <end position="382"/>
    </location>
</feature>
<dbReference type="InterPro" id="IPR009030">
    <property type="entry name" value="Growth_fac_rcpt_cys_sf"/>
</dbReference>
<feature type="domain" description="EGF-like" evidence="1">
    <location>
        <begin position="292"/>
        <end position="332"/>
    </location>
</feature>
<name>A0CUU2_PARTE</name>
<accession>A0CUU2</accession>
<evidence type="ECO:0000313" key="3">
    <source>
        <dbReference type="Proteomes" id="UP000000600"/>
    </source>
</evidence>
<dbReference type="PANTHER" id="PTHR15332">
    <property type="entry name" value="PROPROTEIN CONVERTASE SUBTILISIN_KEXIN TYPE 5-LIKE"/>
    <property type="match status" value="1"/>
</dbReference>
<reference evidence="2 3" key="1">
    <citation type="journal article" date="2006" name="Nature">
        <title>Global trends of whole-genome duplications revealed by the ciliate Paramecium tetraurelia.</title>
        <authorList>
            <consortium name="Genoscope"/>
            <person name="Aury J.-M."/>
            <person name="Jaillon O."/>
            <person name="Duret L."/>
            <person name="Noel B."/>
            <person name="Jubin C."/>
            <person name="Porcel B.M."/>
            <person name="Segurens B."/>
            <person name="Daubin V."/>
            <person name="Anthouard V."/>
            <person name="Aiach N."/>
            <person name="Arnaiz O."/>
            <person name="Billaut A."/>
            <person name="Beisson J."/>
            <person name="Blanc I."/>
            <person name="Bouhouche K."/>
            <person name="Camara F."/>
            <person name="Duharcourt S."/>
            <person name="Guigo R."/>
            <person name="Gogendeau D."/>
            <person name="Katinka M."/>
            <person name="Keller A.-M."/>
            <person name="Kissmehl R."/>
            <person name="Klotz C."/>
            <person name="Koll F."/>
            <person name="Le Moue A."/>
            <person name="Lepere C."/>
            <person name="Malinsky S."/>
            <person name="Nowacki M."/>
            <person name="Nowak J.K."/>
            <person name="Plattner H."/>
            <person name="Poulain J."/>
            <person name="Ruiz F."/>
            <person name="Serrano V."/>
            <person name="Zagulski M."/>
            <person name="Dessen P."/>
            <person name="Betermier M."/>
            <person name="Weissenbach J."/>
            <person name="Scarpelli C."/>
            <person name="Schachter V."/>
            <person name="Sperling L."/>
            <person name="Meyer E."/>
            <person name="Cohen J."/>
            <person name="Wincker P."/>
        </authorList>
    </citation>
    <scope>NUCLEOTIDE SEQUENCE [LARGE SCALE GENOMIC DNA]</scope>
    <source>
        <strain evidence="2 3">Stock d4-2</strain>
    </source>
</reference>
<gene>
    <name evidence="2" type="ORF">GSPATT00039013001</name>
</gene>
<feature type="domain" description="EGF-like" evidence="1">
    <location>
        <begin position="840"/>
        <end position="888"/>
    </location>
</feature>